<protein>
    <recommendedName>
        <fullName evidence="1">DUF2779 domain-containing protein</fullName>
    </recommendedName>
</protein>
<organism evidence="2 3">
    <name type="scientific">Amedibacterium intestinale</name>
    <dbReference type="NCBI Taxonomy" id="2583452"/>
    <lineage>
        <taxon>Bacteria</taxon>
        <taxon>Bacillati</taxon>
        <taxon>Bacillota</taxon>
        <taxon>Erysipelotrichia</taxon>
        <taxon>Erysipelotrichales</taxon>
        <taxon>Erysipelotrichaceae</taxon>
        <taxon>Amedibacterium</taxon>
    </lineage>
</organism>
<dbReference type="InterPro" id="IPR021301">
    <property type="entry name" value="DUF2779"/>
</dbReference>
<dbReference type="KEGG" id="aarg:Aargi30884_02260"/>
<proteinExistence type="predicted"/>
<keyword evidence="3" id="KW-1185">Reference proteome</keyword>
<sequence>MYHISDFKKLERCPKQYWLSKRVEKEFVPYITYNEDIIALSIELLMIQNVFTGQPNDPKELAIEAFKYKKNLVNARFSYEDLRVKVPILLQEEECVQVYFPFVNCYPKESEAQMMADTLSVLEKCDIKVDEVYAIHLNADYIREETLDVRKLLVVNDHLFNSKNHPHGCIKDLIAEYTRDLLPLLEALRKLDIQEKIETKRTAVCTRGGKCAYYEQCFPETLPSNSIMHLVQSSHKLEMFEEGRTRLQDADVDRIEGTRFQFAQIMADRNNGLFIDKGAIRIWMKEHIHYPISYLDFEWETLAYPPYKGMKPFDVLTFQYSLHIEKENGDLEQRGFIGEKDCREDFIRHLINDLPQEGSILVYNMEGAEKLRLIQLAKQFPQYKDELQQIWERMVDLSLPFSSGNIYDLRMEGMYSLKKLVPIFSDYTYESLSVSHGMEAVQCWREYETSQKERKEELYQALYEYCAMDTYAEYIIYHALKDLVK</sequence>
<dbReference type="AlphaFoldDB" id="A0A6N4TEZ3"/>
<evidence type="ECO:0000313" key="2">
    <source>
        <dbReference type="EMBL" id="BBK21323.1"/>
    </source>
</evidence>
<dbReference type="Proteomes" id="UP000464754">
    <property type="component" value="Chromosome"/>
</dbReference>
<accession>A0A6N4TEZ3</accession>
<name>A0A6N4TEZ3_9FIRM</name>
<feature type="domain" description="DUF2779" evidence="1">
    <location>
        <begin position="294"/>
        <end position="416"/>
    </location>
</feature>
<dbReference type="Pfam" id="PF11074">
    <property type="entry name" value="DUF2779"/>
    <property type="match status" value="1"/>
</dbReference>
<evidence type="ECO:0000259" key="1">
    <source>
        <dbReference type="Pfam" id="PF11074"/>
    </source>
</evidence>
<dbReference type="RefSeq" id="WP_118276798.1">
    <property type="nucleotide sequence ID" value="NZ_JAQDZG010000003.1"/>
</dbReference>
<evidence type="ECO:0000313" key="3">
    <source>
        <dbReference type="Proteomes" id="UP000464754"/>
    </source>
</evidence>
<gene>
    <name evidence="2" type="ORF">Aargi30884_02260</name>
</gene>
<dbReference type="EMBL" id="AP019695">
    <property type="protein sequence ID" value="BBK21323.1"/>
    <property type="molecule type" value="Genomic_DNA"/>
</dbReference>
<reference evidence="3" key="1">
    <citation type="submission" date="2019-05" db="EMBL/GenBank/DDBJ databases">
        <title>Complete genome sequencing of Absiella argi strain JCM 30884.</title>
        <authorList>
            <person name="Sakamoto M."/>
            <person name="Murakami T."/>
            <person name="Mori H."/>
        </authorList>
    </citation>
    <scope>NUCLEOTIDE SEQUENCE [LARGE SCALE GENOMIC DNA]</scope>
    <source>
        <strain evidence="3">JCM 30884</strain>
    </source>
</reference>